<sequence>MNTKNFMLAIWNQLTRKGAWRNIFVTHNAFGIFSQYSHISRRSGKPKVAYPSKSIAEKAAEAMEKKHGVHFSVYKCAWCDGWHIGKNSENKIPALRVE</sequence>
<keyword evidence="2" id="KW-1185">Reference proteome</keyword>
<accession>A0ABV1FT89</accession>
<gene>
    <name evidence="1" type="ORF">AAAT34_11005</name>
</gene>
<dbReference type="EMBL" id="JBBNFP010000056">
    <property type="protein sequence ID" value="MEQ2487564.1"/>
    <property type="molecule type" value="Genomic_DNA"/>
</dbReference>
<organism evidence="1 2">
    <name type="scientific">Hallella faecis</name>
    <dbReference type="NCBI Taxonomy" id="2841596"/>
    <lineage>
        <taxon>Bacteria</taxon>
        <taxon>Pseudomonadati</taxon>
        <taxon>Bacteroidota</taxon>
        <taxon>Bacteroidia</taxon>
        <taxon>Bacteroidales</taxon>
        <taxon>Prevotellaceae</taxon>
        <taxon>Hallella</taxon>
    </lineage>
</organism>
<evidence type="ECO:0000313" key="2">
    <source>
        <dbReference type="Proteomes" id="UP001487296"/>
    </source>
</evidence>
<name>A0ABV1FT89_9BACT</name>
<dbReference type="RefSeq" id="WP_215760638.1">
    <property type="nucleotide sequence ID" value="NZ_JAHKBE010000057.1"/>
</dbReference>
<evidence type="ECO:0000313" key="1">
    <source>
        <dbReference type="EMBL" id="MEQ2487564.1"/>
    </source>
</evidence>
<proteinExistence type="predicted"/>
<reference evidence="1 2" key="1">
    <citation type="submission" date="2024-04" db="EMBL/GenBank/DDBJ databases">
        <title>Human intestinal bacterial collection.</title>
        <authorList>
            <person name="Pauvert C."/>
            <person name="Hitch T.C.A."/>
            <person name="Clavel T."/>
        </authorList>
    </citation>
    <scope>NUCLEOTIDE SEQUENCE [LARGE SCALE GENOMIC DNA]</scope>
    <source>
        <strain evidence="1 2">CLA-AA-H145</strain>
    </source>
</reference>
<protein>
    <submittedName>
        <fullName evidence="1">Uncharacterized protein</fullName>
    </submittedName>
</protein>
<comment type="caution">
    <text evidence="1">The sequence shown here is derived from an EMBL/GenBank/DDBJ whole genome shotgun (WGS) entry which is preliminary data.</text>
</comment>
<dbReference type="Proteomes" id="UP001487296">
    <property type="component" value="Unassembled WGS sequence"/>
</dbReference>